<comment type="caution">
    <text evidence="1">The sequence shown here is derived from an EMBL/GenBank/DDBJ whole genome shotgun (WGS) entry which is preliminary data.</text>
</comment>
<proteinExistence type="predicted"/>
<dbReference type="PANTHER" id="PTHR44442">
    <property type="entry name" value="3-KETO-STEROID REDUCTASE"/>
    <property type="match status" value="1"/>
</dbReference>
<name>A0A2J8LM71_PANTR</name>
<organism evidence="1 2">
    <name type="scientific">Pan troglodytes</name>
    <name type="common">Chimpanzee</name>
    <dbReference type="NCBI Taxonomy" id="9598"/>
    <lineage>
        <taxon>Eukaryota</taxon>
        <taxon>Metazoa</taxon>
        <taxon>Chordata</taxon>
        <taxon>Craniata</taxon>
        <taxon>Vertebrata</taxon>
        <taxon>Euteleostomi</taxon>
        <taxon>Mammalia</taxon>
        <taxon>Eutheria</taxon>
        <taxon>Euarchontoglires</taxon>
        <taxon>Primates</taxon>
        <taxon>Haplorrhini</taxon>
        <taxon>Catarrhini</taxon>
        <taxon>Hominidae</taxon>
        <taxon>Pan</taxon>
    </lineage>
</organism>
<reference evidence="1 2" key="1">
    <citation type="submission" date="2017-12" db="EMBL/GenBank/DDBJ databases">
        <title>High-resolution comparative analysis of great ape genomes.</title>
        <authorList>
            <person name="Pollen A."/>
            <person name="Hastie A."/>
            <person name="Hormozdiari F."/>
            <person name="Dougherty M."/>
            <person name="Liu R."/>
            <person name="Chaisson M."/>
            <person name="Hoppe E."/>
            <person name="Hill C."/>
            <person name="Pang A."/>
            <person name="Hillier L."/>
            <person name="Baker C."/>
            <person name="Armstrong J."/>
            <person name="Shendure J."/>
            <person name="Paten B."/>
            <person name="Wilson R."/>
            <person name="Chao H."/>
            <person name="Schneider V."/>
            <person name="Ventura M."/>
            <person name="Kronenberg Z."/>
            <person name="Murali S."/>
            <person name="Gordon D."/>
            <person name="Cantsilieris S."/>
            <person name="Munson K."/>
            <person name="Nelson B."/>
            <person name="Raja A."/>
            <person name="Underwood J."/>
            <person name="Diekhans M."/>
            <person name="Fiddes I."/>
            <person name="Haussler D."/>
            <person name="Eichler E."/>
        </authorList>
    </citation>
    <scope>NUCLEOTIDE SEQUENCE [LARGE SCALE GENOMIC DNA]</scope>
    <source>
        <strain evidence="1">Yerkes chimp pedigree #C0471</strain>
    </source>
</reference>
<accession>A0A2J8LM71</accession>
<dbReference type="PANTHER" id="PTHR44442:SF1">
    <property type="entry name" value="3-KETO-STEROID REDUCTASE_17-BETA-HYDROXYSTEROID DEHYDROGENASE 7"/>
    <property type="match status" value="1"/>
</dbReference>
<gene>
    <name evidence="1" type="ORF">CK820_G0027885</name>
</gene>
<dbReference type="InterPro" id="IPR052834">
    <property type="entry name" value="3KSR/17beta-HSD"/>
</dbReference>
<evidence type="ECO:0000313" key="2">
    <source>
        <dbReference type="Proteomes" id="UP000236370"/>
    </source>
</evidence>
<dbReference type="EMBL" id="NBAG03000285">
    <property type="protein sequence ID" value="PNI48368.1"/>
    <property type="molecule type" value="Genomic_DNA"/>
</dbReference>
<evidence type="ECO:0000313" key="1">
    <source>
        <dbReference type="EMBL" id="PNI48368.1"/>
    </source>
</evidence>
<protein>
    <submittedName>
        <fullName evidence="1">HSD17B7 isoform 3</fullName>
    </submittedName>
</protein>
<sequence>SLEDFQHSKGKEPYSSSKYATDLLSVALNRNFNQQVLYSSVYVIKYLPHYMEVGLSITIFR</sequence>
<feature type="non-terminal residue" evidence="1">
    <location>
        <position position="1"/>
    </location>
</feature>
<dbReference type="AlphaFoldDB" id="A0A2J8LM71"/>
<dbReference type="Proteomes" id="UP000236370">
    <property type="component" value="Unassembled WGS sequence"/>
</dbReference>